<organism evidence="2 3">
    <name type="scientific">Patiriisocius marinistellae</name>
    <dbReference type="NCBI Taxonomy" id="2494560"/>
    <lineage>
        <taxon>Bacteria</taxon>
        <taxon>Pseudomonadati</taxon>
        <taxon>Bacteroidota</taxon>
        <taxon>Flavobacteriia</taxon>
        <taxon>Flavobacteriales</taxon>
        <taxon>Flavobacteriaceae</taxon>
        <taxon>Patiriisocius</taxon>
    </lineage>
</organism>
<name>A0A5J4FYW7_9FLAO</name>
<dbReference type="EMBL" id="BKCF01000003">
    <property type="protein sequence ID" value="GEQ86412.1"/>
    <property type="molecule type" value="Genomic_DNA"/>
</dbReference>
<dbReference type="OrthoDB" id="1453593at2"/>
<evidence type="ECO:0000256" key="1">
    <source>
        <dbReference type="SAM" id="SignalP"/>
    </source>
</evidence>
<sequence length="120" mass="13937">MKNIITILALMVSITTLSQNTFLQNGTNNSEENAKDLTEKYNEALIMDTNQRLLFEKKVEEFIISADKIKANYNGKEKLDMLFALRQNEIAEMGDILTRLQLKKYKEVRQQIQPLARVEQ</sequence>
<feature type="chain" id="PRO_5023861872" evidence="1">
    <location>
        <begin position="19"/>
        <end position="120"/>
    </location>
</feature>
<gene>
    <name evidence="2" type="ORF">ULMS_19200</name>
</gene>
<accession>A0A5J4FYW7</accession>
<keyword evidence="3" id="KW-1185">Reference proteome</keyword>
<evidence type="ECO:0000313" key="2">
    <source>
        <dbReference type="EMBL" id="GEQ86412.1"/>
    </source>
</evidence>
<protein>
    <submittedName>
        <fullName evidence="2">Uncharacterized protein</fullName>
    </submittedName>
</protein>
<reference evidence="2 3" key="1">
    <citation type="submission" date="2019-08" db="EMBL/GenBank/DDBJ databases">
        <title>Ulvibacter marinistellae sp. nov., isolated from a starfish, Patiria pectinifera.</title>
        <authorList>
            <person name="Kawano K."/>
            <person name="Ushijima N."/>
            <person name="Kihara M."/>
            <person name="Itoh H."/>
        </authorList>
    </citation>
    <scope>NUCLEOTIDE SEQUENCE [LARGE SCALE GENOMIC DNA]</scope>
    <source>
        <strain evidence="2 3">KK4</strain>
    </source>
</reference>
<feature type="signal peptide" evidence="1">
    <location>
        <begin position="1"/>
        <end position="18"/>
    </location>
</feature>
<proteinExistence type="predicted"/>
<evidence type="ECO:0000313" key="3">
    <source>
        <dbReference type="Proteomes" id="UP000326994"/>
    </source>
</evidence>
<dbReference type="RefSeq" id="WP_151894336.1">
    <property type="nucleotide sequence ID" value="NZ_BKCF01000003.1"/>
</dbReference>
<dbReference type="Proteomes" id="UP000326994">
    <property type="component" value="Unassembled WGS sequence"/>
</dbReference>
<dbReference type="AlphaFoldDB" id="A0A5J4FYW7"/>
<keyword evidence="1" id="KW-0732">Signal</keyword>
<comment type="caution">
    <text evidence="2">The sequence shown here is derived from an EMBL/GenBank/DDBJ whole genome shotgun (WGS) entry which is preliminary data.</text>
</comment>